<dbReference type="InterPro" id="IPR012349">
    <property type="entry name" value="Split_barrel_FMN-bd"/>
</dbReference>
<evidence type="ECO:0000313" key="2">
    <source>
        <dbReference type="Proteomes" id="UP001230496"/>
    </source>
</evidence>
<accession>A0AA49J9K3</accession>
<evidence type="ECO:0000313" key="1">
    <source>
        <dbReference type="EMBL" id="WKK76998.2"/>
    </source>
</evidence>
<dbReference type="PANTHER" id="PTHR34071">
    <property type="entry name" value="5-NITROIMIDAZOLE ANTIBIOTICS RESISTANCE PROTEIN, NIMA-FAMILY-RELATED PROTEIN-RELATED"/>
    <property type="match status" value="1"/>
</dbReference>
<keyword evidence="2" id="KW-1185">Reference proteome</keyword>
<dbReference type="SUPFAM" id="SSF50475">
    <property type="entry name" value="FMN-binding split barrel"/>
    <property type="match status" value="1"/>
</dbReference>
<dbReference type="Gene3D" id="2.30.110.10">
    <property type="entry name" value="Electron Transport, Fmn-binding Protein, Chain A"/>
    <property type="match status" value="1"/>
</dbReference>
<dbReference type="RefSeq" id="WP_308349981.1">
    <property type="nucleotide sequence ID" value="NZ_CP129971.1"/>
</dbReference>
<dbReference type="EMBL" id="CP129971">
    <property type="protein sequence ID" value="WKK76998.2"/>
    <property type="molecule type" value="Genomic_DNA"/>
</dbReference>
<proteinExistence type="predicted"/>
<gene>
    <name evidence="1" type="ORF">QYS49_07130</name>
</gene>
<name>A0AA49J9K3_9BACT</name>
<reference evidence="1 2" key="1">
    <citation type="submission" date="2023-08" db="EMBL/GenBank/DDBJ databases">
        <title>Comparative genomics and taxonomic characterization of three novel marine species of genus Marivirga.</title>
        <authorList>
            <person name="Muhammad N."/>
            <person name="Kim S.-G."/>
        </authorList>
    </citation>
    <scope>NUCLEOTIDE SEQUENCE [LARGE SCALE GENOMIC DNA]</scope>
    <source>
        <strain evidence="1 2">BDSF4-3</strain>
    </source>
</reference>
<dbReference type="PANTHER" id="PTHR34071:SF2">
    <property type="entry name" value="FLAVIN-NUCLEOTIDE-BINDING PROTEIN"/>
    <property type="match status" value="1"/>
</dbReference>
<dbReference type="KEGG" id="msaa:QYS49_07130"/>
<dbReference type="AlphaFoldDB" id="A0AA49J9K3"/>
<protein>
    <submittedName>
        <fullName evidence="1">Pyridoxamine 5'-phosphate oxidase family protein</fullName>
    </submittedName>
</protein>
<organism evidence="1 2">
    <name type="scientific">Marivirga salinarum</name>
    <dbReference type="NCBI Taxonomy" id="3059078"/>
    <lineage>
        <taxon>Bacteria</taxon>
        <taxon>Pseudomonadati</taxon>
        <taxon>Bacteroidota</taxon>
        <taxon>Cytophagia</taxon>
        <taxon>Cytophagales</taxon>
        <taxon>Marivirgaceae</taxon>
        <taxon>Marivirga</taxon>
    </lineage>
</organism>
<sequence length="151" mass="17278">MLGELTDKQINDVLESQFMGRIGCQAKGKPYIVPIGYAFEDPYIFARSKEGLKIEIMRENNEVCFQVDIIENMVNWRSVILWGTYEEISDEVEIQTATDIIMEKMAPVITSETLNPQGQPMAPVIVEKEKKAIVFRIKITKKSGRYEKSVN</sequence>
<dbReference type="Pfam" id="PF12900">
    <property type="entry name" value="Pyridox_ox_2"/>
    <property type="match status" value="1"/>
</dbReference>
<dbReference type="InterPro" id="IPR024747">
    <property type="entry name" value="Pyridox_Oxase-rel"/>
</dbReference>
<dbReference type="Proteomes" id="UP001230496">
    <property type="component" value="Chromosome"/>
</dbReference>